<sequence length="333" mass="35811">MASPVPHRVARRLLGVAAMFVSLAMVPVTHMALAADGLSANAQDDAQRSVVNVVNFGADPQGVKDSAQAVKSAIAEVKTLSDAGTPSRLVFPQGTYQLYPESAEVRELYVSNTVGADRRYKDKTIAILLEGVSDVIVDGQGSHFQLHGQQTTLAVIDSSSVQMQNFSTDWTTPRVVDITIVGKGTNEDGTQWQDLRIPDGYQLSTDGGKFTVSSENSPVTGTPYWTYDDLRSGRTSFIGQTYSVANGSNTRSSARNTAIPFRQASDVAITSPGHVRVTYAAGSTTPAELGTSYQIRTTTRDTPGFFIWQSKNTTLSNVDVGYQHGFGLVSQFK</sequence>
<name>A0A087EI13_9BIFI</name>
<dbReference type="GO" id="GO:0004557">
    <property type="term" value="F:alpha-galactosidase activity"/>
    <property type="evidence" value="ECO:0007669"/>
    <property type="project" value="UniProtKB-EC"/>
</dbReference>
<reference evidence="1 2" key="1">
    <citation type="submission" date="2014-03" db="EMBL/GenBank/DDBJ databases">
        <title>Genomics of Bifidobacteria.</title>
        <authorList>
            <person name="Ventura M."/>
            <person name="Milani C."/>
            <person name="Lugli G.A."/>
        </authorList>
    </citation>
    <scope>NUCLEOTIDE SEQUENCE [LARGE SCALE GENOMIC DNA]</scope>
    <source>
        <strain evidence="1 2">JCM 13495</strain>
    </source>
</reference>
<evidence type="ECO:0000313" key="2">
    <source>
        <dbReference type="Proteomes" id="UP000029080"/>
    </source>
</evidence>
<dbReference type="EC" id="3.2.1.-" evidence="1"/>
<dbReference type="eggNOG" id="COG5434">
    <property type="taxonomic scope" value="Bacteria"/>
</dbReference>
<dbReference type="EC" id="3.2.1.22" evidence="1"/>
<dbReference type="InterPro" id="IPR012334">
    <property type="entry name" value="Pectin_lyas_fold"/>
</dbReference>
<dbReference type="RefSeq" id="WP_051264359.1">
    <property type="nucleotide sequence ID" value="NZ_JGZU01000004.1"/>
</dbReference>
<keyword evidence="2" id="KW-1185">Reference proteome</keyword>
<dbReference type="EMBL" id="JGZU01000004">
    <property type="protein sequence ID" value="KFJ07414.1"/>
    <property type="molecule type" value="Genomic_DNA"/>
</dbReference>
<protein>
    <submittedName>
        <fullName evidence="1">Alpha-1,3-galactosidase</fullName>
        <ecNumber evidence="1">3.2.1.-</ecNumber>
        <ecNumber evidence="1">3.2.1.22</ecNumber>
    </submittedName>
</protein>
<dbReference type="Gene3D" id="2.160.20.10">
    <property type="entry name" value="Single-stranded right-handed beta-helix, Pectin lyase-like"/>
    <property type="match status" value="1"/>
</dbReference>
<dbReference type="STRING" id="356829.BITS_0649"/>
<dbReference type="SUPFAM" id="SSF51126">
    <property type="entry name" value="Pectin lyase-like"/>
    <property type="match status" value="1"/>
</dbReference>
<proteinExistence type="predicted"/>
<accession>A0A087EI13</accession>
<gene>
    <name evidence="1" type="ORF">BITS_0649</name>
</gene>
<dbReference type="OrthoDB" id="9807299at2"/>
<dbReference type="Proteomes" id="UP000029080">
    <property type="component" value="Unassembled WGS sequence"/>
</dbReference>
<organism evidence="1 2">
    <name type="scientific">Bifidobacterium tsurumiense</name>
    <dbReference type="NCBI Taxonomy" id="356829"/>
    <lineage>
        <taxon>Bacteria</taxon>
        <taxon>Bacillati</taxon>
        <taxon>Actinomycetota</taxon>
        <taxon>Actinomycetes</taxon>
        <taxon>Bifidobacteriales</taxon>
        <taxon>Bifidobacteriaceae</taxon>
        <taxon>Bifidobacterium</taxon>
    </lineage>
</organism>
<dbReference type="AlphaFoldDB" id="A0A087EI13"/>
<dbReference type="InterPro" id="IPR011050">
    <property type="entry name" value="Pectin_lyase_fold/virulence"/>
</dbReference>
<evidence type="ECO:0000313" key="1">
    <source>
        <dbReference type="EMBL" id="KFJ07414.1"/>
    </source>
</evidence>
<keyword evidence="1" id="KW-0378">Hydrolase</keyword>
<comment type="caution">
    <text evidence="1">The sequence shown here is derived from an EMBL/GenBank/DDBJ whole genome shotgun (WGS) entry which is preliminary data.</text>
</comment>
<keyword evidence="1" id="KW-0326">Glycosidase</keyword>